<name>A0A8H6MU30_9PEZI</name>
<dbReference type="Proteomes" id="UP000652219">
    <property type="component" value="Unassembled WGS sequence"/>
</dbReference>
<sequence>MLPLSGKTAIVTGASRGLGAGMALELASQGASVPPPLSPLPSPLLLLPLLFTNTTQVMLIYTSPTSTPKITTLISQIEALPHSPPSTSCKADLSSPTAPTSILSVLDSWLGPEAPVHILINNAGTELNGPLGSITPSQFSQVFDLNVRAPLLLTQALLPRFASHSRIINIGSVGGRAGFPGLGLYCSSKAALEGLTRTWARELGGNGTTVNCVAPGPVQSDMLDQIPKEIVEMQKAQTPVGNRVGTVEEVARIVSWLAGPDSSWVSGQVISASGGWAMY</sequence>
<reference evidence="4 5" key="1">
    <citation type="journal article" date="2020" name="Phytopathology">
        <title>Genome Sequence Resources of Colletotrichum truncatum, C. plurivorum, C. musicola, and C. sojae: Four Species Pathogenic to Soybean (Glycine max).</title>
        <authorList>
            <person name="Rogerio F."/>
            <person name="Boufleur T.R."/>
            <person name="Ciampi-Guillardi M."/>
            <person name="Sukno S.A."/>
            <person name="Thon M.R."/>
            <person name="Massola Junior N.S."/>
            <person name="Baroncelli R."/>
        </authorList>
    </citation>
    <scope>NUCLEOTIDE SEQUENCE [LARGE SCALE GENOMIC DNA]</scope>
    <source>
        <strain evidence="4 5">LFN0009</strain>
    </source>
</reference>
<dbReference type="InterPro" id="IPR002347">
    <property type="entry name" value="SDR_fam"/>
</dbReference>
<evidence type="ECO:0000313" key="5">
    <source>
        <dbReference type="Proteomes" id="UP000652219"/>
    </source>
</evidence>
<dbReference type="PANTHER" id="PTHR43639">
    <property type="entry name" value="OXIDOREDUCTASE, SHORT-CHAIN DEHYDROGENASE/REDUCTASE FAMILY (AFU_ORTHOLOGUE AFUA_5G02870)"/>
    <property type="match status" value="1"/>
</dbReference>
<dbReference type="GO" id="GO:0016491">
    <property type="term" value="F:oxidoreductase activity"/>
    <property type="evidence" value="ECO:0007669"/>
    <property type="project" value="UniProtKB-KW"/>
</dbReference>
<dbReference type="InterPro" id="IPR020904">
    <property type="entry name" value="Sc_DH/Rdtase_CS"/>
</dbReference>
<comment type="caution">
    <text evidence="4">The sequence shown here is derived from an EMBL/GenBank/DDBJ whole genome shotgun (WGS) entry which is preliminary data.</text>
</comment>
<dbReference type="Gene3D" id="3.40.50.720">
    <property type="entry name" value="NAD(P)-binding Rossmann-like Domain"/>
    <property type="match status" value="2"/>
</dbReference>
<evidence type="ECO:0000256" key="1">
    <source>
        <dbReference type="ARBA" id="ARBA00006484"/>
    </source>
</evidence>
<keyword evidence="5" id="KW-1185">Reference proteome</keyword>
<dbReference type="PRINTS" id="PR00081">
    <property type="entry name" value="GDHRDH"/>
</dbReference>
<dbReference type="EMBL" id="WIGN01000122">
    <property type="protein sequence ID" value="KAF6808201.1"/>
    <property type="molecule type" value="Genomic_DNA"/>
</dbReference>
<organism evidence="4 5">
    <name type="scientific">Colletotrichum sojae</name>
    <dbReference type="NCBI Taxonomy" id="2175907"/>
    <lineage>
        <taxon>Eukaryota</taxon>
        <taxon>Fungi</taxon>
        <taxon>Dikarya</taxon>
        <taxon>Ascomycota</taxon>
        <taxon>Pezizomycotina</taxon>
        <taxon>Sordariomycetes</taxon>
        <taxon>Hypocreomycetidae</taxon>
        <taxon>Glomerellales</taxon>
        <taxon>Glomerellaceae</taxon>
        <taxon>Colletotrichum</taxon>
        <taxon>Colletotrichum orchidearum species complex</taxon>
    </lineage>
</organism>
<dbReference type="Pfam" id="PF13561">
    <property type="entry name" value="adh_short_C2"/>
    <property type="match status" value="1"/>
</dbReference>
<keyword evidence="2" id="KW-0521">NADP</keyword>
<evidence type="ECO:0000256" key="2">
    <source>
        <dbReference type="ARBA" id="ARBA00022857"/>
    </source>
</evidence>
<gene>
    <name evidence="4" type="ORF">CSOJ01_07710</name>
</gene>
<dbReference type="SUPFAM" id="SSF51735">
    <property type="entry name" value="NAD(P)-binding Rossmann-fold domains"/>
    <property type="match status" value="1"/>
</dbReference>
<comment type="similarity">
    <text evidence="1">Belongs to the short-chain dehydrogenases/reductases (SDR) family.</text>
</comment>
<accession>A0A8H6MU30</accession>
<dbReference type="PANTHER" id="PTHR43639:SF1">
    <property type="entry name" value="SHORT-CHAIN DEHYDROGENASE_REDUCTASE FAMILY PROTEIN"/>
    <property type="match status" value="1"/>
</dbReference>
<keyword evidence="3" id="KW-0560">Oxidoreductase</keyword>
<protein>
    <submittedName>
        <fullName evidence="4">L-xylo-3-hexulose reductase 3</fullName>
    </submittedName>
</protein>
<dbReference type="FunFam" id="3.40.50.720:FF:000084">
    <property type="entry name" value="Short-chain dehydrogenase reductase"/>
    <property type="match status" value="1"/>
</dbReference>
<dbReference type="PROSITE" id="PS00061">
    <property type="entry name" value="ADH_SHORT"/>
    <property type="match status" value="1"/>
</dbReference>
<dbReference type="AlphaFoldDB" id="A0A8H6MU30"/>
<evidence type="ECO:0000313" key="4">
    <source>
        <dbReference type="EMBL" id="KAF6808201.1"/>
    </source>
</evidence>
<dbReference type="InterPro" id="IPR036291">
    <property type="entry name" value="NAD(P)-bd_dom_sf"/>
</dbReference>
<proteinExistence type="inferred from homology"/>
<dbReference type="PRINTS" id="PR00080">
    <property type="entry name" value="SDRFAMILY"/>
</dbReference>
<evidence type="ECO:0000256" key="3">
    <source>
        <dbReference type="ARBA" id="ARBA00023002"/>
    </source>
</evidence>